<keyword evidence="1" id="KW-0472">Membrane</keyword>
<keyword evidence="3" id="KW-1185">Reference proteome</keyword>
<accession>A0ABN9URD1</accession>
<name>A0ABN9URD1_9DINO</name>
<feature type="transmembrane region" description="Helical" evidence="1">
    <location>
        <begin position="48"/>
        <end position="69"/>
    </location>
</feature>
<reference evidence="2" key="1">
    <citation type="submission" date="2023-10" db="EMBL/GenBank/DDBJ databases">
        <authorList>
            <person name="Chen Y."/>
            <person name="Shah S."/>
            <person name="Dougan E. K."/>
            <person name="Thang M."/>
            <person name="Chan C."/>
        </authorList>
    </citation>
    <scope>NUCLEOTIDE SEQUENCE [LARGE SCALE GENOMIC DNA]</scope>
</reference>
<organism evidence="2 3">
    <name type="scientific">Prorocentrum cordatum</name>
    <dbReference type="NCBI Taxonomy" id="2364126"/>
    <lineage>
        <taxon>Eukaryota</taxon>
        <taxon>Sar</taxon>
        <taxon>Alveolata</taxon>
        <taxon>Dinophyceae</taxon>
        <taxon>Prorocentrales</taxon>
        <taxon>Prorocentraceae</taxon>
        <taxon>Prorocentrum</taxon>
    </lineage>
</organism>
<keyword evidence="1" id="KW-1133">Transmembrane helix</keyword>
<comment type="caution">
    <text evidence="2">The sequence shown here is derived from an EMBL/GenBank/DDBJ whole genome shotgun (WGS) entry which is preliminary data.</text>
</comment>
<dbReference type="Proteomes" id="UP001189429">
    <property type="component" value="Unassembled WGS sequence"/>
</dbReference>
<dbReference type="EMBL" id="CAUYUJ010016171">
    <property type="protein sequence ID" value="CAK0862569.1"/>
    <property type="molecule type" value="Genomic_DNA"/>
</dbReference>
<proteinExistence type="predicted"/>
<keyword evidence="1" id="KW-0812">Transmembrane</keyword>
<protein>
    <submittedName>
        <fullName evidence="2">Uncharacterized protein</fullName>
    </submittedName>
</protein>
<evidence type="ECO:0000313" key="2">
    <source>
        <dbReference type="EMBL" id="CAK0862569.1"/>
    </source>
</evidence>
<evidence type="ECO:0000313" key="3">
    <source>
        <dbReference type="Proteomes" id="UP001189429"/>
    </source>
</evidence>
<gene>
    <name evidence="2" type="ORF">PCOR1329_LOCUS50954</name>
</gene>
<evidence type="ECO:0000256" key="1">
    <source>
        <dbReference type="SAM" id="Phobius"/>
    </source>
</evidence>
<sequence>MRSYSPPLRPKALILEANTHFPPPYKFSLVSSPKNLSISANIARIQRGLFGCSLSYQVSFLMAFGYWLVSFTHKDALFLQQDLARAVGFTAPIHGRVLRIHGLARDDQPGHVDAS</sequence>